<dbReference type="InterPro" id="IPR007833">
    <property type="entry name" value="Capsule_polysaccharide_synth"/>
</dbReference>
<evidence type="ECO:0000313" key="1">
    <source>
        <dbReference type="EMBL" id="TBU86363.1"/>
    </source>
</evidence>
<accession>A0A4Q9QTH7</accession>
<sequence>MSILILSNGAPNYHRFFNRLGDRFKADGEEVLYAVDSPYSRTINRLAETGCRVHEFSSYFRTHVIDRAILERYATYNLNYALLSDFERAEVYGVWDGGRSNEFFDKLKSALLSFFERILLDRQVSHIYYENVSNTFAYFAFIVSRQLSRVYRGLVVSRLPGRYAVTDDPFSDHLPIQARCEKIYRGEELPPPDVIEWVRNYIDNLSTSTPDYMKFNKLDDHRVWSRYLRREKLRKIGDGVRHAGDDHYHAFQIGNPLRFSLQMFKRTLARRLRIPTLNKLYGHVIDEPFYLYPLHFHPESSTSILAGGYLDEYEVIRNLAFNLPEGARLYVKDHLSAQGYQSLAFYRKLVALPNVTLLHPGAPTKELIKKSIAVITLTSTVGYEAVLLKKPVYLLGHVFYKFHPLVTQLDSPSYIHNILSRGQEWPLTTEELDRYNSSFVASYFLNTYPGILNYNQEDSALEPLVEMVYASMREA</sequence>
<name>A0A4Q9QTH7_9GAMM</name>
<dbReference type="GO" id="GO:0000271">
    <property type="term" value="P:polysaccharide biosynthetic process"/>
    <property type="evidence" value="ECO:0007669"/>
    <property type="project" value="InterPro"/>
</dbReference>
<evidence type="ECO:0000313" key="2">
    <source>
        <dbReference type="Proteomes" id="UP000293172"/>
    </source>
</evidence>
<gene>
    <name evidence="1" type="ORF">DNK44_23195</name>
</gene>
<dbReference type="OrthoDB" id="9794206at2"/>
<proteinExistence type="predicted"/>
<dbReference type="AlphaFoldDB" id="A0A4Q9QTH7"/>
<evidence type="ECO:0008006" key="3">
    <source>
        <dbReference type="Google" id="ProtNLM"/>
    </source>
</evidence>
<comment type="caution">
    <text evidence="1">The sequence shown here is derived from an EMBL/GenBank/DDBJ whole genome shotgun (WGS) entry which is preliminary data.</text>
</comment>
<organism evidence="1 2">
    <name type="scientific">Phytopseudomonas dryadis</name>
    <dbReference type="NCBI Taxonomy" id="2487520"/>
    <lineage>
        <taxon>Bacteria</taxon>
        <taxon>Pseudomonadati</taxon>
        <taxon>Pseudomonadota</taxon>
        <taxon>Gammaproteobacteria</taxon>
        <taxon>Pseudomonadales</taxon>
        <taxon>Pseudomonadaceae</taxon>
        <taxon>Phytopseudomonas</taxon>
    </lineage>
</organism>
<dbReference type="Proteomes" id="UP000293172">
    <property type="component" value="Unassembled WGS sequence"/>
</dbReference>
<protein>
    <recommendedName>
        <fullName evidence="3">Capsular biosynthesis protein</fullName>
    </recommendedName>
</protein>
<dbReference type="EMBL" id="QJUL01000052">
    <property type="protein sequence ID" value="TBU86363.1"/>
    <property type="molecule type" value="Genomic_DNA"/>
</dbReference>
<dbReference type="GO" id="GO:0015774">
    <property type="term" value="P:polysaccharide transport"/>
    <property type="evidence" value="ECO:0007669"/>
    <property type="project" value="InterPro"/>
</dbReference>
<dbReference type="Pfam" id="PF05159">
    <property type="entry name" value="Capsule_synth"/>
    <property type="match status" value="1"/>
</dbReference>
<dbReference type="RefSeq" id="WP_131199172.1">
    <property type="nucleotide sequence ID" value="NZ_QJUL01000052.1"/>
</dbReference>
<reference evidence="1 2" key="1">
    <citation type="submission" date="2018-06" db="EMBL/GenBank/DDBJ databases">
        <title>Three novel Pseudomonas species isolated from symptomatic oak.</title>
        <authorList>
            <person name="Bueno-Gonzalez V."/>
            <person name="Brady C."/>
        </authorList>
    </citation>
    <scope>NUCLEOTIDE SEQUENCE [LARGE SCALE GENOMIC DNA]</scope>
    <source>
        <strain evidence="1 2">P6B</strain>
    </source>
</reference>